<organism evidence="2 3">
    <name type="scientific">Meganyctiphanes norvegica</name>
    <name type="common">Northern krill</name>
    <name type="synonym">Thysanopoda norvegica</name>
    <dbReference type="NCBI Taxonomy" id="48144"/>
    <lineage>
        <taxon>Eukaryota</taxon>
        <taxon>Metazoa</taxon>
        <taxon>Ecdysozoa</taxon>
        <taxon>Arthropoda</taxon>
        <taxon>Crustacea</taxon>
        <taxon>Multicrustacea</taxon>
        <taxon>Malacostraca</taxon>
        <taxon>Eumalacostraca</taxon>
        <taxon>Eucarida</taxon>
        <taxon>Euphausiacea</taxon>
        <taxon>Euphausiidae</taxon>
        <taxon>Meganyctiphanes</taxon>
    </lineage>
</organism>
<evidence type="ECO:0000313" key="2">
    <source>
        <dbReference type="EMBL" id="CAL4066998.1"/>
    </source>
</evidence>
<name>A0AAV2PXY5_MEGNR</name>
<feature type="compositionally biased region" description="Low complexity" evidence="1">
    <location>
        <begin position="41"/>
        <end position="59"/>
    </location>
</feature>
<feature type="region of interest" description="Disordered" evidence="1">
    <location>
        <begin position="38"/>
        <end position="70"/>
    </location>
</feature>
<feature type="compositionally biased region" description="Basic and acidic residues" evidence="1">
    <location>
        <begin position="61"/>
        <end position="70"/>
    </location>
</feature>
<evidence type="ECO:0000313" key="3">
    <source>
        <dbReference type="Proteomes" id="UP001497623"/>
    </source>
</evidence>
<accession>A0AAV2PXY5</accession>
<dbReference type="EMBL" id="CAXKWB010002449">
    <property type="protein sequence ID" value="CAL4066998.1"/>
    <property type="molecule type" value="Genomic_DNA"/>
</dbReference>
<comment type="caution">
    <text evidence="2">The sequence shown here is derived from an EMBL/GenBank/DDBJ whole genome shotgun (WGS) entry which is preliminary data.</text>
</comment>
<dbReference type="Proteomes" id="UP001497623">
    <property type="component" value="Unassembled WGS sequence"/>
</dbReference>
<sequence>VSEMRVRIRGLYLIGLAVLGATIARAAPALEVSDEALSDLPQHQQQQEQQQPQQQQQHHQLNHDDNDSTGRIRRETQSQVDDQFSGPYENVWSSQQCEYITWYHGESLLQCKSVCLEWPTCTALNYKDGPYTECVLWACPLSAPSPKSTRATYKGYSLIPDRFSGPYENIWSSLQCEYIVWYHRKSLWECKSVCLEWSTCTAINYKDRPYTECVLWACPLPAPSPKSTRATYKGYSLIPGM</sequence>
<reference evidence="2 3" key="1">
    <citation type="submission" date="2024-05" db="EMBL/GenBank/DDBJ databases">
        <authorList>
            <person name="Wallberg A."/>
        </authorList>
    </citation>
    <scope>NUCLEOTIDE SEQUENCE [LARGE SCALE GENOMIC DNA]</scope>
</reference>
<evidence type="ECO:0000256" key="1">
    <source>
        <dbReference type="SAM" id="MobiDB-lite"/>
    </source>
</evidence>
<feature type="non-terminal residue" evidence="2">
    <location>
        <position position="1"/>
    </location>
</feature>
<evidence type="ECO:0008006" key="4">
    <source>
        <dbReference type="Google" id="ProtNLM"/>
    </source>
</evidence>
<gene>
    <name evidence="2" type="ORF">MNOR_LOCUS6084</name>
</gene>
<dbReference type="AlphaFoldDB" id="A0AAV2PXY5"/>
<proteinExistence type="predicted"/>
<protein>
    <recommendedName>
        <fullName evidence="4">Apple domain-containing protein</fullName>
    </recommendedName>
</protein>
<feature type="non-terminal residue" evidence="2">
    <location>
        <position position="241"/>
    </location>
</feature>
<keyword evidence="3" id="KW-1185">Reference proteome</keyword>